<organism evidence="1 2">
    <name type="scientific">Anaeromicrobium sediminis</name>
    <dbReference type="NCBI Taxonomy" id="1478221"/>
    <lineage>
        <taxon>Bacteria</taxon>
        <taxon>Bacillati</taxon>
        <taxon>Bacillota</taxon>
        <taxon>Clostridia</taxon>
        <taxon>Peptostreptococcales</taxon>
        <taxon>Thermotaleaceae</taxon>
        <taxon>Anaeromicrobium</taxon>
    </lineage>
</organism>
<gene>
    <name evidence="1" type="ORF">CCE28_00325</name>
</gene>
<accession>A0A267MMU3</accession>
<dbReference type="EMBL" id="NIBG01000001">
    <property type="protein sequence ID" value="PAB60914.1"/>
    <property type="molecule type" value="Genomic_DNA"/>
</dbReference>
<dbReference type="OrthoDB" id="1707171at2"/>
<evidence type="ECO:0000313" key="1">
    <source>
        <dbReference type="EMBL" id="PAB60914.1"/>
    </source>
</evidence>
<reference evidence="1 2" key="1">
    <citation type="submission" date="2017-06" db="EMBL/GenBank/DDBJ databases">
        <title>Draft genome sequence of anaerobic fermentative bacterium Anaeromicrobium sediminis DY2726D isolated from West Pacific Ocean sediments.</title>
        <authorList>
            <person name="Zeng X."/>
        </authorList>
    </citation>
    <scope>NUCLEOTIDE SEQUENCE [LARGE SCALE GENOMIC DNA]</scope>
    <source>
        <strain evidence="1 2">DY2726D</strain>
    </source>
</reference>
<dbReference type="Proteomes" id="UP000216024">
    <property type="component" value="Unassembled WGS sequence"/>
</dbReference>
<evidence type="ECO:0000313" key="2">
    <source>
        <dbReference type="Proteomes" id="UP000216024"/>
    </source>
</evidence>
<name>A0A267MMU3_9FIRM</name>
<dbReference type="RefSeq" id="WP_095129819.1">
    <property type="nucleotide sequence ID" value="NZ_NIBG01000001.1"/>
</dbReference>
<sequence>MEASFSSNGKILEDKIVEPNPYTSNNKKKEYNVESIGNVNFLDEVESVGVLLDKVYSFCQLRDCFPKFKIDIHDFSRKTEFENIIFQEGYIERGTLEISSVGKKRPNFSRIKFTLKIPFTLNLRNLTTKELISMNGILPELKKDIIMYIPEARSEFDFRVVAETRTEILSLPEIINNQIEIPIGIFSIIRVVGRVQLLVPAYKTTPEPPEAETYEHMEESICEAFDTRNFPQDFFPIKDDI</sequence>
<comment type="caution">
    <text evidence="1">The sequence shown here is derived from an EMBL/GenBank/DDBJ whole genome shotgun (WGS) entry which is preliminary data.</text>
</comment>
<dbReference type="AlphaFoldDB" id="A0A267MMU3"/>
<proteinExistence type="predicted"/>
<keyword evidence="2" id="KW-1185">Reference proteome</keyword>
<protein>
    <submittedName>
        <fullName evidence="1">Uncharacterized protein</fullName>
    </submittedName>
</protein>